<dbReference type="AlphaFoldDB" id="A0A0H2REY1"/>
<dbReference type="SUPFAM" id="SSF51735">
    <property type="entry name" value="NAD(P)-binding Rossmann-fold domains"/>
    <property type="match status" value="1"/>
</dbReference>
<comment type="similarity">
    <text evidence="1">Belongs to the short-chain dehydrogenases/reductases (SDR) family.</text>
</comment>
<dbReference type="Proteomes" id="UP000053477">
    <property type="component" value="Unassembled WGS sequence"/>
</dbReference>
<proteinExistence type="inferred from homology"/>
<dbReference type="Pfam" id="PF00106">
    <property type="entry name" value="adh_short"/>
    <property type="match status" value="1"/>
</dbReference>
<dbReference type="Gene3D" id="3.40.50.720">
    <property type="entry name" value="NAD(P)-binding Rossmann-like Domain"/>
    <property type="match status" value="1"/>
</dbReference>
<dbReference type="PANTHER" id="PTHR43669:SF3">
    <property type="entry name" value="ALCOHOL DEHYDROGENASE, PUTATIVE (AFU_ORTHOLOGUE AFUA_3G03445)-RELATED"/>
    <property type="match status" value="1"/>
</dbReference>
<dbReference type="OrthoDB" id="37659at2759"/>
<evidence type="ECO:0000256" key="2">
    <source>
        <dbReference type="ARBA" id="ARBA00023002"/>
    </source>
</evidence>
<dbReference type="GO" id="GO:0016491">
    <property type="term" value="F:oxidoreductase activity"/>
    <property type="evidence" value="ECO:0007669"/>
    <property type="project" value="UniProtKB-KW"/>
</dbReference>
<evidence type="ECO:0000256" key="1">
    <source>
        <dbReference type="ARBA" id="ARBA00006484"/>
    </source>
</evidence>
<dbReference type="InParanoid" id="A0A0H2REY1"/>
<dbReference type="InterPro" id="IPR036291">
    <property type="entry name" value="NAD(P)-bd_dom_sf"/>
</dbReference>
<accession>A0A0H2REY1</accession>
<organism evidence="3 4">
    <name type="scientific">Schizopora paradoxa</name>
    <dbReference type="NCBI Taxonomy" id="27342"/>
    <lineage>
        <taxon>Eukaryota</taxon>
        <taxon>Fungi</taxon>
        <taxon>Dikarya</taxon>
        <taxon>Basidiomycota</taxon>
        <taxon>Agaricomycotina</taxon>
        <taxon>Agaricomycetes</taxon>
        <taxon>Hymenochaetales</taxon>
        <taxon>Schizoporaceae</taxon>
        <taxon>Schizopora</taxon>
    </lineage>
</organism>
<gene>
    <name evidence="3" type="ORF">SCHPADRAFT_907175</name>
</gene>
<dbReference type="PANTHER" id="PTHR43669">
    <property type="entry name" value="5-KETO-D-GLUCONATE 5-REDUCTASE"/>
    <property type="match status" value="1"/>
</dbReference>
<dbReference type="EMBL" id="KQ086035">
    <property type="protein sequence ID" value="KLO10127.1"/>
    <property type="molecule type" value="Genomic_DNA"/>
</dbReference>
<dbReference type="STRING" id="27342.A0A0H2REY1"/>
<protein>
    <submittedName>
        <fullName evidence="3">NAD(P)-binding protein</fullName>
    </submittedName>
</protein>
<evidence type="ECO:0000313" key="3">
    <source>
        <dbReference type="EMBL" id="KLO10127.1"/>
    </source>
</evidence>
<dbReference type="InterPro" id="IPR002347">
    <property type="entry name" value="SDR_fam"/>
</dbReference>
<name>A0A0H2REY1_9AGAM</name>
<sequence length="270" mass="29501">MSGINLSKCVLVIGATSGIGRALALAIHKLPTKPTVIVAGRRQNRLDEILNEAKGDAEGAKTLHAIQFDASAKVEDLKKFVAETVAAYPELDTVVFSAGMQHIFDFTKPEEINLDFAAQEINLNYVSIFSLTTLFMPHLLKLGRPAFLVPISSTLAMVSAGRVPGYCASKAAVHSLSMSLKNSLKDTNVKVMEIMPPLVESELHDHQGTTPALTNIWLPLAEYTKHAMDGLQRGDFNIVVPQNQALWDKFEKERVDFDPMATGAFINKKA</sequence>
<keyword evidence="4" id="KW-1185">Reference proteome</keyword>
<dbReference type="PRINTS" id="PR00081">
    <property type="entry name" value="GDHRDH"/>
</dbReference>
<reference evidence="3 4" key="1">
    <citation type="submission" date="2015-04" db="EMBL/GenBank/DDBJ databases">
        <title>Complete genome sequence of Schizopora paradoxa KUC8140, a cosmopolitan wood degrader in East Asia.</title>
        <authorList>
            <consortium name="DOE Joint Genome Institute"/>
            <person name="Min B."/>
            <person name="Park H."/>
            <person name="Jang Y."/>
            <person name="Kim J.-J."/>
            <person name="Kim K.H."/>
            <person name="Pangilinan J."/>
            <person name="Lipzen A."/>
            <person name="Riley R."/>
            <person name="Grigoriev I.V."/>
            <person name="Spatafora J.W."/>
            <person name="Choi I.-G."/>
        </authorList>
    </citation>
    <scope>NUCLEOTIDE SEQUENCE [LARGE SCALE GENOMIC DNA]</scope>
    <source>
        <strain evidence="3 4">KUC8140</strain>
    </source>
</reference>
<evidence type="ECO:0000313" key="4">
    <source>
        <dbReference type="Proteomes" id="UP000053477"/>
    </source>
</evidence>
<keyword evidence="2" id="KW-0560">Oxidoreductase</keyword>